<dbReference type="Pfam" id="PF02518">
    <property type="entry name" value="HATPase_c"/>
    <property type="match status" value="1"/>
</dbReference>
<dbReference type="SUPFAM" id="SSF55785">
    <property type="entry name" value="PYP-like sensor domain (PAS domain)"/>
    <property type="match status" value="5"/>
</dbReference>
<dbReference type="InterPro" id="IPR036097">
    <property type="entry name" value="HisK_dim/P_sf"/>
</dbReference>
<evidence type="ECO:0000256" key="4">
    <source>
        <dbReference type="ARBA" id="ARBA00022679"/>
    </source>
</evidence>
<dbReference type="SMART" id="SM00387">
    <property type="entry name" value="HATPase_c"/>
    <property type="match status" value="1"/>
</dbReference>
<dbReference type="PRINTS" id="PR00344">
    <property type="entry name" value="BCTRLSENSOR"/>
</dbReference>
<dbReference type="CDD" id="cd00130">
    <property type="entry name" value="PAS"/>
    <property type="match status" value="3"/>
</dbReference>
<dbReference type="InterPro" id="IPR000014">
    <property type="entry name" value="PAS"/>
</dbReference>
<dbReference type="SMART" id="SM00091">
    <property type="entry name" value="PAS"/>
    <property type="match status" value="3"/>
</dbReference>
<dbReference type="Gene3D" id="3.30.565.10">
    <property type="entry name" value="Histidine kinase-like ATPase, C-terminal domain"/>
    <property type="match status" value="1"/>
</dbReference>
<dbReference type="NCBIfam" id="TIGR00229">
    <property type="entry name" value="sensory_box"/>
    <property type="match status" value="3"/>
</dbReference>
<dbReference type="KEGG" id="cpi:Cpin_4420"/>
<evidence type="ECO:0000313" key="10">
    <source>
        <dbReference type="Proteomes" id="UP000002215"/>
    </source>
</evidence>
<proteinExistence type="predicted"/>
<dbReference type="SMART" id="SM00388">
    <property type="entry name" value="HisKA"/>
    <property type="match status" value="1"/>
</dbReference>
<dbReference type="SUPFAM" id="SSF55874">
    <property type="entry name" value="ATPase domain of HSP90 chaperone/DNA topoisomerase II/histidine kinase"/>
    <property type="match status" value="1"/>
</dbReference>
<keyword evidence="5 9" id="KW-0418">Kinase</keyword>
<dbReference type="PANTHER" id="PTHR43304">
    <property type="entry name" value="PHYTOCHROME-LIKE PROTEIN CPH1"/>
    <property type="match status" value="1"/>
</dbReference>
<dbReference type="EC" id="2.7.13.3" evidence="2"/>
<dbReference type="SUPFAM" id="SSF47384">
    <property type="entry name" value="Homodimeric domain of signal transducing histidine kinase"/>
    <property type="match status" value="1"/>
</dbReference>
<dbReference type="CDD" id="cd00082">
    <property type="entry name" value="HisKA"/>
    <property type="match status" value="1"/>
</dbReference>
<dbReference type="RefSeq" id="WP_012792033.1">
    <property type="nucleotide sequence ID" value="NC_013132.1"/>
</dbReference>
<dbReference type="InterPro" id="IPR004358">
    <property type="entry name" value="Sig_transdc_His_kin-like_C"/>
</dbReference>
<feature type="domain" description="PAC" evidence="8">
    <location>
        <begin position="244"/>
        <end position="298"/>
    </location>
</feature>
<dbReference type="InterPro" id="IPR013655">
    <property type="entry name" value="PAS_fold_3"/>
</dbReference>
<dbReference type="PANTHER" id="PTHR43304:SF1">
    <property type="entry name" value="PAC DOMAIN-CONTAINING PROTEIN"/>
    <property type="match status" value="1"/>
</dbReference>
<feature type="domain" description="Histidine kinase" evidence="6">
    <location>
        <begin position="704"/>
        <end position="922"/>
    </location>
</feature>
<dbReference type="SMART" id="SM00086">
    <property type="entry name" value="PAC"/>
    <property type="match status" value="3"/>
</dbReference>
<evidence type="ECO:0000313" key="9">
    <source>
        <dbReference type="EMBL" id="ACU61865.1"/>
    </source>
</evidence>
<reference evidence="10" key="1">
    <citation type="submission" date="2009-08" db="EMBL/GenBank/DDBJ databases">
        <title>The complete genome of Chitinophaga pinensis DSM 2588.</title>
        <authorList>
            <consortium name="US DOE Joint Genome Institute (JGI-PGF)"/>
            <person name="Lucas S."/>
            <person name="Copeland A."/>
            <person name="Lapidus A."/>
            <person name="Glavina del Rio T."/>
            <person name="Dalin E."/>
            <person name="Tice H."/>
            <person name="Bruce D."/>
            <person name="Goodwin L."/>
            <person name="Pitluck S."/>
            <person name="Kyrpides N."/>
            <person name="Mavromatis K."/>
            <person name="Ivanova N."/>
            <person name="Mikhailova N."/>
            <person name="Sims D."/>
            <person name="Meinche L."/>
            <person name="Brettin T."/>
            <person name="Detter J.C."/>
            <person name="Han C."/>
            <person name="Larimer F."/>
            <person name="Land M."/>
            <person name="Hauser L."/>
            <person name="Markowitz V."/>
            <person name="Cheng J.-F."/>
            <person name="Hugenholtz P."/>
            <person name="Woyke T."/>
            <person name="Wu D."/>
            <person name="Spring S."/>
            <person name="Klenk H.-P."/>
            <person name="Eisen J.A."/>
        </authorList>
    </citation>
    <scope>NUCLEOTIDE SEQUENCE [LARGE SCALE GENOMIC DNA]</scope>
    <source>
        <strain evidence="10">ATCC 43595 / DSM 2588 / LMG 13176 / NBRC 15968 / NCIMB 11800 / UQM 2034</strain>
    </source>
</reference>
<evidence type="ECO:0000259" key="6">
    <source>
        <dbReference type="PROSITE" id="PS50109"/>
    </source>
</evidence>
<sequence length="922" mass="104915">MENTQPFTANFISNGSEVGKLIHAYDWSSTPLGTMASWPKTLQFSLNMLLHTNLPMMLFWGDRSLCFYNDAFLPLLPAGKQTLVPGKAAAELWPDTWPAIQPAVNQVRSNGDPVSHDNDIFARYSHNGHSCHHHHHYSPIQDETGLRVAVLLICTQTAQNKHEKSAVSAQHFKGIVEQAPNPIFIFKGEDMVLAMANEPLLRIWGVNSDAIGKPMLDTLPELKGQGFMEMLLDVYHNKHIVTGKEKPAVFHRPDGRKETMYFNFVYQPYKEADGTVSGVLVIANDVTEQVVARKRLEESELRFRALVMATSDVVYRMNPDWSEMQNLVGRGFLTDTEVPTPDWLKKYIHPDDQPHVQALIKKSVQTHSVFELEHQVFRQDGAIGWTFSRAIPIHDEAGNIIEWFGAASDITQRKRFEQELESTRDELRVSKRLYEAVTASTPDLIYIFDRNYKFIYANQALLTMWGRTWEESVGQGLLALGYEPWHAEMHEREIDQVIATKKPIRGEVAFPHSVMGYRMYDYIFAPVLNEAGEVEVVAGTTRDISDLKVAELALKHSEEQFRTLTQSLPQLICTADIHGYCDFFNQQWYDYTGSHAEDAEGKGWMMYVHPNQRELLYDKWERSLKSGESLAFEFQLKARDGHYQWFYIVGNPIKDEDGEILKWVSALTNIEEQKAVEEKLEQLVNERTGALQRSNDDLEQFAHVASHDLKEPVRKIKTFVDRLEHDGETKLSEKGSSYLNKINTAANRMYDMIEGVLNYSSIDNAEQPLSSINLNETLNSIELDLEILMNQKKAHIVYEGLPTVKGAPLLIYQLFYNLINNSLKFTRLDTPPLITVTAKKAAKMGIPYLQIDVKDNGIGFEQTQAQKIFNSFIRLNSKDKFEGTGLGLALCKKIVERHQGYITASGAENEGAVFSIFLPDIN</sequence>
<comment type="catalytic activity">
    <reaction evidence="1">
        <text>ATP + protein L-histidine = ADP + protein N-phospho-L-histidine.</text>
        <dbReference type="EC" id="2.7.13.3"/>
    </reaction>
</comment>
<dbReference type="InterPro" id="IPR036890">
    <property type="entry name" value="HATPase_C_sf"/>
</dbReference>
<dbReference type="Gene3D" id="3.30.450.20">
    <property type="entry name" value="PAS domain"/>
    <property type="match status" value="5"/>
</dbReference>
<dbReference type="InterPro" id="IPR052162">
    <property type="entry name" value="Sensor_kinase/Photoreceptor"/>
</dbReference>
<evidence type="ECO:0000259" key="8">
    <source>
        <dbReference type="PROSITE" id="PS50113"/>
    </source>
</evidence>
<dbReference type="PROSITE" id="PS50112">
    <property type="entry name" value="PAS"/>
    <property type="match status" value="2"/>
</dbReference>
<evidence type="ECO:0000256" key="5">
    <source>
        <dbReference type="ARBA" id="ARBA00022777"/>
    </source>
</evidence>
<dbReference type="Gene3D" id="1.10.287.130">
    <property type="match status" value="1"/>
</dbReference>
<dbReference type="InterPro" id="IPR003594">
    <property type="entry name" value="HATPase_dom"/>
</dbReference>
<dbReference type="InterPro" id="IPR001610">
    <property type="entry name" value="PAC"/>
</dbReference>
<evidence type="ECO:0000256" key="2">
    <source>
        <dbReference type="ARBA" id="ARBA00012438"/>
    </source>
</evidence>
<dbReference type="OrthoDB" id="607558at2"/>
<feature type="domain" description="PAS" evidence="7">
    <location>
        <begin position="557"/>
        <end position="627"/>
    </location>
</feature>
<dbReference type="PROSITE" id="PS50113">
    <property type="entry name" value="PAC"/>
    <property type="match status" value="4"/>
</dbReference>
<dbReference type="InterPro" id="IPR035965">
    <property type="entry name" value="PAS-like_dom_sf"/>
</dbReference>
<dbReference type="InterPro" id="IPR003661">
    <property type="entry name" value="HisK_dim/P_dom"/>
</dbReference>
<dbReference type="Pfam" id="PF08448">
    <property type="entry name" value="PAS_4"/>
    <property type="match status" value="2"/>
</dbReference>
<dbReference type="InterPro" id="IPR013656">
    <property type="entry name" value="PAS_4"/>
</dbReference>
<gene>
    <name evidence="9" type="ordered locus">Cpin_4420</name>
</gene>
<dbReference type="EMBL" id="CP001699">
    <property type="protein sequence ID" value="ACU61865.1"/>
    <property type="molecule type" value="Genomic_DNA"/>
</dbReference>
<dbReference type="PROSITE" id="PS50109">
    <property type="entry name" value="HIS_KIN"/>
    <property type="match status" value="1"/>
</dbReference>
<evidence type="ECO:0000256" key="1">
    <source>
        <dbReference type="ARBA" id="ARBA00000085"/>
    </source>
</evidence>
<organism evidence="9 10">
    <name type="scientific">Chitinophaga pinensis (strain ATCC 43595 / DSM 2588 / LMG 13176 / NBRC 15968 / NCIMB 11800 / UQM 2034)</name>
    <dbReference type="NCBI Taxonomy" id="485918"/>
    <lineage>
        <taxon>Bacteria</taxon>
        <taxon>Pseudomonadati</taxon>
        <taxon>Bacteroidota</taxon>
        <taxon>Chitinophagia</taxon>
        <taxon>Chitinophagales</taxon>
        <taxon>Chitinophagaceae</taxon>
        <taxon>Chitinophaga</taxon>
    </lineage>
</organism>
<reference evidence="9 10" key="2">
    <citation type="journal article" date="2010" name="Stand. Genomic Sci.">
        <title>Complete genome sequence of Chitinophaga pinensis type strain (UQM 2034).</title>
        <authorList>
            <person name="Glavina Del Rio T."/>
            <person name="Abt B."/>
            <person name="Spring S."/>
            <person name="Lapidus A."/>
            <person name="Nolan M."/>
            <person name="Tice H."/>
            <person name="Copeland A."/>
            <person name="Cheng J.F."/>
            <person name="Chen F."/>
            <person name="Bruce D."/>
            <person name="Goodwin L."/>
            <person name="Pitluck S."/>
            <person name="Ivanova N."/>
            <person name="Mavromatis K."/>
            <person name="Mikhailova N."/>
            <person name="Pati A."/>
            <person name="Chen A."/>
            <person name="Palaniappan K."/>
            <person name="Land M."/>
            <person name="Hauser L."/>
            <person name="Chang Y.J."/>
            <person name="Jeffries C.D."/>
            <person name="Chain P."/>
            <person name="Saunders E."/>
            <person name="Detter J.C."/>
            <person name="Brettin T."/>
            <person name="Rohde M."/>
            <person name="Goker M."/>
            <person name="Bristow J."/>
            <person name="Eisen J.A."/>
            <person name="Markowitz V."/>
            <person name="Hugenholtz P."/>
            <person name="Kyrpides N.C."/>
            <person name="Klenk H.P."/>
            <person name="Lucas S."/>
        </authorList>
    </citation>
    <scope>NUCLEOTIDE SEQUENCE [LARGE SCALE GENOMIC DNA]</scope>
    <source>
        <strain evidence="10">ATCC 43595 / DSM 2588 / LMG 13176 / NBRC 15968 / NCIMB 11800 / UQM 2034</strain>
    </source>
</reference>
<evidence type="ECO:0000256" key="3">
    <source>
        <dbReference type="ARBA" id="ARBA00022553"/>
    </source>
</evidence>
<dbReference type="Pfam" id="PF00512">
    <property type="entry name" value="HisKA"/>
    <property type="match status" value="1"/>
</dbReference>
<dbReference type="Pfam" id="PF08447">
    <property type="entry name" value="PAS_3"/>
    <property type="match status" value="2"/>
</dbReference>
<name>A0A979GYC6_CHIPD</name>
<feature type="domain" description="PAC" evidence="8">
    <location>
        <begin position="370"/>
        <end position="422"/>
    </location>
</feature>
<dbReference type="GO" id="GO:0000155">
    <property type="term" value="F:phosphorelay sensor kinase activity"/>
    <property type="evidence" value="ECO:0007669"/>
    <property type="project" value="InterPro"/>
</dbReference>
<feature type="domain" description="PAC" evidence="8">
    <location>
        <begin position="630"/>
        <end position="682"/>
    </location>
</feature>
<dbReference type="AlphaFoldDB" id="A0A979GYC6"/>
<keyword evidence="4" id="KW-0808">Transferase</keyword>
<protein>
    <recommendedName>
        <fullName evidence="2">histidine kinase</fullName>
        <ecNumber evidence="2">2.7.13.3</ecNumber>
    </recommendedName>
</protein>
<dbReference type="Proteomes" id="UP000002215">
    <property type="component" value="Chromosome"/>
</dbReference>
<keyword evidence="3" id="KW-0597">Phosphoprotein</keyword>
<accession>A0A979GYC6</accession>
<dbReference type="InterPro" id="IPR000700">
    <property type="entry name" value="PAS-assoc_C"/>
</dbReference>
<dbReference type="FunFam" id="3.30.450.20:FF:000099">
    <property type="entry name" value="Sensory box sensor histidine kinase"/>
    <property type="match status" value="1"/>
</dbReference>
<feature type="domain" description="PAC" evidence="8">
    <location>
        <begin position="504"/>
        <end position="556"/>
    </location>
</feature>
<evidence type="ECO:0000259" key="7">
    <source>
        <dbReference type="PROSITE" id="PS50112"/>
    </source>
</evidence>
<dbReference type="InterPro" id="IPR005467">
    <property type="entry name" value="His_kinase_dom"/>
</dbReference>
<feature type="domain" description="PAS" evidence="7">
    <location>
        <begin position="430"/>
        <end position="501"/>
    </location>
</feature>